<dbReference type="InterPro" id="IPR036866">
    <property type="entry name" value="RibonucZ/Hydroxyglut_hydro"/>
</dbReference>
<dbReference type="AlphaFoldDB" id="A0A427XHC6"/>
<dbReference type="SUPFAM" id="SSF56281">
    <property type="entry name" value="Metallo-hydrolase/oxidoreductase"/>
    <property type="match status" value="1"/>
</dbReference>
<dbReference type="GO" id="GO:0005737">
    <property type="term" value="C:cytoplasm"/>
    <property type="evidence" value="ECO:0007669"/>
    <property type="project" value="TreeGrafter"/>
</dbReference>
<evidence type="ECO:0000259" key="2">
    <source>
        <dbReference type="Pfam" id="PF12706"/>
    </source>
</evidence>
<dbReference type="Proteomes" id="UP000279236">
    <property type="component" value="Unassembled WGS sequence"/>
</dbReference>
<dbReference type="InterPro" id="IPR001279">
    <property type="entry name" value="Metallo-B-lactamas"/>
</dbReference>
<sequence length="561" mass="61124">MPPPIVSALPPSPDLVNAHHGVSSANITLGPDNATPTKFHNPWPSYRFATLSDAWLAYQKGAAIATPQLPTPTPSRPGSRAASLHAPSIRRAAGGFRDNPDPEAGTGIGNGRPERPLSQRRKSWLTPDDPDDAADEDADEDADEYDDETAAMDDEPEFPLQHPYLNDVKGYVRPAFSRIMTQDDTDDWREPPIQVQRPQWPRSGERGAVTWLGHAGALVQIPWNDSASTSSTAPLCGVLFDPIFSYRCSPSQLVGPARHLDPPCSVDELPPIHLCLISHDHYDHLDYNTILDLWAFHAATVHFVVPIGLGNWFRTSGIPDSRITELDWWHEALVTFPSVNRTPPVNEPLSTYPPETTPTVDPTAALTLKVAFTPAQHRSGRGIFDHMCSLWGSWCVGVVGPGREADALRPGMLGWTDFKVFFGGDTGYRYATAPDNDATAVCPAFQEIAQKYSPFSLAFLPLSTGSSLPFLRSLLSLSLDQYTLTSSLHCSPADSLAIHATVGAQRSVGIHWGTFCDAAEARATRVEFGRARREHGVSADWDEVGGKGSFVVADIGMVMEL</sequence>
<feature type="region of interest" description="Disordered" evidence="1">
    <location>
        <begin position="91"/>
        <end position="164"/>
    </location>
</feature>
<keyword evidence="4" id="KW-1185">Reference proteome</keyword>
<name>A0A427XHC6_9TREE</name>
<reference evidence="3 4" key="1">
    <citation type="submission" date="2018-11" db="EMBL/GenBank/DDBJ databases">
        <title>Genome sequence of Apiotrichum porosum DSM 27194.</title>
        <authorList>
            <person name="Aliyu H."/>
            <person name="Gorte O."/>
            <person name="Ochsenreither K."/>
        </authorList>
    </citation>
    <scope>NUCLEOTIDE SEQUENCE [LARGE SCALE GENOMIC DNA]</scope>
    <source>
        <strain evidence="3 4">DSM 27194</strain>
    </source>
</reference>
<dbReference type="GO" id="GO:0070291">
    <property type="term" value="P:N-acylethanolamine metabolic process"/>
    <property type="evidence" value="ECO:0007669"/>
    <property type="project" value="TreeGrafter"/>
</dbReference>
<dbReference type="Pfam" id="PF12706">
    <property type="entry name" value="Lactamase_B_2"/>
    <property type="match status" value="1"/>
</dbReference>
<feature type="domain" description="Metallo-beta-lactamase" evidence="2">
    <location>
        <begin position="238"/>
        <end position="512"/>
    </location>
</feature>
<accession>A0A427XHC6</accession>
<protein>
    <recommendedName>
        <fullName evidence="2">Metallo-beta-lactamase domain-containing protein</fullName>
    </recommendedName>
</protein>
<organism evidence="3 4">
    <name type="scientific">Apiotrichum porosum</name>
    <dbReference type="NCBI Taxonomy" id="105984"/>
    <lineage>
        <taxon>Eukaryota</taxon>
        <taxon>Fungi</taxon>
        <taxon>Dikarya</taxon>
        <taxon>Basidiomycota</taxon>
        <taxon>Agaricomycotina</taxon>
        <taxon>Tremellomycetes</taxon>
        <taxon>Trichosporonales</taxon>
        <taxon>Trichosporonaceae</taxon>
        <taxon>Apiotrichum</taxon>
    </lineage>
</organism>
<comment type="caution">
    <text evidence="3">The sequence shown here is derived from an EMBL/GenBank/DDBJ whole genome shotgun (WGS) entry which is preliminary data.</text>
</comment>
<evidence type="ECO:0000313" key="4">
    <source>
        <dbReference type="Proteomes" id="UP000279236"/>
    </source>
</evidence>
<proteinExistence type="predicted"/>
<dbReference type="Gene3D" id="3.60.15.10">
    <property type="entry name" value="Ribonuclease Z/Hydroxyacylglutathione hydrolase-like"/>
    <property type="match status" value="1"/>
</dbReference>
<dbReference type="PANTHER" id="PTHR15032:SF27">
    <property type="entry name" value="N-ACYL-PHOSPHATIDYLETHANOLAMINE-HYDROLYZING PHOSPHOLIPASE D"/>
    <property type="match status" value="1"/>
</dbReference>
<dbReference type="OrthoDB" id="332863at2759"/>
<dbReference type="EMBL" id="RSCE01000013">
    <property type="protein sequence ID" value="RSH78163.1"/>
    <property type="molecule type" value="Genomic_DNA"/>
</dbReference>
<dbReference type="GO" id="GO:0070290">
    <property type="term" value="F:N-acylphosphatidylethanolamine-specific phospholipase D activity"/>
    <property type="evidence" value="ECO:0007669"/>
    <property type="project" value="TreeGrafter"/>
</dbReference>
<feature type="compositionally biased region" description="Acidic residues" evidence="1">
    <location>
        <begin position="128"/>
        <end position="157"/>
    </location>
</feature>
<evidence type="ECO:0000256" key="1">
    <source>
        <dbReference type="SAM" id="MobiDB-lite"/>
    </source>
</evidence>
<dbReference type="GO" id="GO:0070292">
    <property type="term" value="P:N-acylphosphatidylethanolamine metabolic process"/>
    <property type="evidence" value="ECO:0007669"/>
    <property type="project" value="TreeGrafter"/>
</dbReference>
<dbReference type="GeneID" id="39587165"/>
<dbReference type="PANTHER" id="PTHR15032">
    <property type="entry name" value="N-ACYL-PHOSPHATIDYLETHANOLAMINE-HYDROLYZING PHOSPHOLIPASE D"/>
    <property type="match status" value="1"/>
</dbReference>
<dbReference type="RefSeq" id="XP_028473310.1">
    <property type="nucleotide sequence ID" value="XM_028618354.1"/>
</dbReference>
<gene>
    <name evidence="3" type="ORF">EHS24_002622</name>
</gene>
<evidence type="ECO:0000313" key="3">
    <source>
        <dbReference type="EMBL" id="RSH78163.1"/>
    </source>
</evidence>